<dbReference type="EMBL" id="JAGKHQ010000776">
    <property type="protein sequence ID" value="KAG7464413.1"/>
    <property type="molecule type" value="Genomic_DNA"/>
</dbReference>
<gene>
    <name evidence="1" type="ORF">JOB18_029815</name>
</gene>
<evidence type="ECO:0008006" key="3">
    <source>
        <dbReference type="Google" id="ProtNLM"/>
    </source>
</evidence>
<evidence type="ECO:0000313" key="2">
    <source>
        <dbReference type="Proteomes" id="UP000693946"/>
    </source>
</evidence>
<name>A0AAV6PJT0_SOLSE</name>
<keyword evidence="2" id="KW-1185">Reference proteome</keyword>
<dbReference type="Proteomes" id="UP000693946">
    <property type="component" value="Unassembled WGS sequence"/>
</dbReference>
<dbReference type="AlphaFoldDB" id="A0AAV6PJT0"/>
<evidence type="ECO:0000313" key="1">
    <source>
        <dbReference type="EMBL" id="KAG7464413.1"/>
    </source>
</evidence>
<organism evidence="1 2">
    <name type="scientific">Solea senegalensis</name>
    <name type="common">Senegalese sole</name>
    <dbReference type="NCBI Taxonomy" id="28829"/>
    <lineage>
        <taxon>Eukaryota</taxon>
        <taxon>Metazoa</taxon>
        <taxon>Chordata</taxon>
        <taxon>Craniata</taxon>
        <taxon>Vertebrata</taxon>
        <taxon>Euteleostomi</taxon>
        <taxon>Actinopterygii</taxon>
        <taxon>Neopterygii</taxon>
        <taxon>Teleostei</taxon>
        <taxon>Neoteleostei</taxon>
        <taxon>Acanthomorphata</taxon>
        <taxon>Carangaria</taxon>
        <taxon>Pleuronectiformes</taxon>
        <taxon>Pleuronectoidei</taxon>
        <taxon>Soleidae</taxon>
        <taxon>Solea</taxon>
    </lineage>
</organism>
<comment type="caution">
    <text evidence="1">The sequence shown here is derived from an EMBL/GenBank/DDBJ whole genome shotgun (WGS) entry which is preliminary data.</text>
</comment>
<accession>A0AAV6PJT0</accession>
<reference evidence="1 2" key="1">
    <citation type="journal article" date="2021" name="Sci. Rep.">
        <title>Chromosome anchoring in Senegalese sole (Solea senegalensis) reveals sex-associated markers and genome rearrangements in flatfish.</title>
        <authorList>
            <person name="Guerrero-Cozar I."/>
            <person name="Gomez-Garrido J."/>
            <person name="Berbel C."/>
            <person name="Martinez-Blanch J.F."/>
            <person name="Alioto T."/>
            <person name="Claros M.G."/>
            <person name="Gagnaire P.A."/>
            <person name="Manchado M."/>
        </authorList>
    </citation>
    <scope>NUCLEOTIDE SEQUENCE [LARGE SCALE GENOMIC DNA]</scope>
    <source>
        <strain evidence="1">Sse05_10M</strain>
    </source>
</reference>
<proteinExistence type="predicted"/>
<protein>
    <recommendedName>
        <fullName evidence="3">Secreted protein</fullName>
    </recommendedName>
</protein>
<sequence>MFFSGFPEILRRGPFTGIPTLLRSLNAPSTCCSAQSERLPNDLCGVCVREAHAMKYQECHVFNRLRTSANVRGQSSTATSVDDEQDVKFMNHVPV</sequence>